<feature type="region of interest" description="Disordered" evidence="7">
    <location>
        <begin position="1"/>
        <end position="27"/>
    </location>
</feature>
<dbReference type="InterPro" id="IPR050182">
    <property type="entry name" value="Cytochrome_P450_fam2"/>
</dbReference>
<name>A0AA36C4C0_9BILA</name>
<dbReference type="InterPro" id="IPR001128">
    <property type="entry name" value="Cyt_P450"/>
</dbReference>
<dbReference type="GO" id="GO:0006805">
    <property type="term" value="P:xenobiotic metabolic process"/>
    <property type="evidence" value="ECO:0007669"/>
    <property type="project" value="TreeGrafter"/>
</dbReference>
<comment type="similarity">
    <text evidence="1 6">Belongs to the cytochrome P450 family.</text>
</comment>
<dbReference type="GO" id="GO:0005737">
    <property type="term" value="C:cytoplasm"/>
    <property type="evidence" value="ECO:0007669"/>
    <property type="project" value="TreeGrafter"/>
</dbReference>
<feature type="non-terminal residue" evidence="8">
    <location>
        <position position="433"/>
    </location>
</feature>
<dbReference type="GO" id="GO:0005506">
    <property type="term" value="F:iron ion binding"/>
    <property type="evidence" value="ECO:0007669"/>
    <property type="project" value="InterPro"/>
</dbReference>
<evidence type="ECO:0000256" key="3">
    <source>
        <dbReference type="ARBA" id="ARBA00023004"/>
    </source>
</evidence>
<comment type="caution">
    <text evidence="8">The sequence shown here is derived from an EMBL/GenBank/DDBJ whole genome shotgun (WGS) entry which is preliminary data.</text>
</comment>
<dbReference type="PANTHER" id="PTHR24300:SF375">
    <property type="entry name" value="CYTOCHROME P450 FAMILY"/>
    <property type="match status" value="1"/>
</dbReference>
<keyword evidence="3 5" id="KW-0408">Iron</keyword>
<keyword evidence="6" id="KW-0560">Oxidoreductase</keyword>
<dbReference type="InterPro" id="IPR002401">
    <property type="entry name" value="Cyt_P450_E_grp-I"/>
</dbReference>
<protein>
    <recommendedName>
        <fullName evidence="10">Cytochrome P450</fullName>
    </recommendedName>
</protein>
<evidence type="ECO:0000256" key="2">
    <source>
        <dbReference type="ARBA" id="ARBA00022723"/>
    </source>
</evidence>
<dbReference type="InterPro" id="IPR036396">
    <property type="entry name" value="Cyt_P450_sf"/>
</dbReference>
<evidence type="ECO:0000313" key="9">
    <source>
        <dbReference type="Proteomes" id="UP001177023"/>
    </source>
</evidence>
<proteinExistence type="inferred from homology"/>
<gene>
    <name evidence="8" type="ORF">MSPICULIGERA_LOCUS860</name>
</gene>
<keyword evidence="4 6" id="KW-0503">Monooxygenase</keyword>
<dbReference type="PROSITE" id="PS00086">
    <property type="entry name" value="CYTOCHROME_P450"/>
    <property type="match status" value="1"/>
</dbReference>
<reference evidence="8" key="1">
    <citation type="submission" date="2023-06" db="EMBL/GenBank/DDBJ databases">
        <authorList>
            <person name="Delattre M."/>
        </authorList>
    </citation>
    <scope>NUCLEOTIDE SEQUENCE</scope>
    <source>
        <strain evidence="8">AF72</strain>
    </source>
</reference>
<dbReference type="Gene3D" id="1.10.630.10">
    <property type="entry name" value="Cytochrome P450"/>
    <property type="match status" value="2"/>
</dbReference>
<dbReference type="GO" id="GO:0016712">
    <property type="term" value="F:oxidoreductase activity, acting on paired donors, with incorporation or reduction of molecular oxygen, reduced flavin or flavoprotein as one donor, and incorporation of one atom of oxygen"/>
    <property type="evidence" value="ECO:0007669"/>
    <property type="project" value="TreeGrafter"/>
</dbReference>
<evidence type="ECO:0000313" key="8">
    <source>
        <dbReference type="EMBL" id="CAJ0558123.1"/>
    </source>
</evidence>
<feature type="compositionally biased region" description="Low complexity" evidence="7">
    <location>
        <begin position="9"/>
        <end position="24"/>
    </location>
</feature>
<evidence type="ECO:0000256" key="6">
    <source>
        <dbReference type="RuleBase" id="RU000461"/>
    </source>
</evidence>
<dbReference type="PANTHER" id="PTHR24300">
    <property type="entry name" value="CYTOCHROME P450 508A4-RELATED"/>
    <property type="match status" value="1"/>
</dbReference>
<sequence>MVASGWRASLSSRSTNSNKTKSQSHCFRSGLAPASSWPGRRVKYFGLRRYHSPHYFGIGPGLLQFESRSTRLKWYYLVSPAQKSGAPEACESDKFADRATLKDLFDLLKGGNYGVINSWGDIWREQRRFVLHTLRDFGMGKNLMEERVMLEVNFLIDRMRSLKTNLNMRSEFDTAVGSIINNILFGYRFDESKQHEFRLLKGLLRKLVTGGQNILFLVPALLPVFRKVPYFKEHFYGFVNGHQQIMDFIATQIEARRKEVDFSSDKKMHEELDRVIGSDRMITMADKNDLPYVNAVVNETQRTANLLPQNLQRKLLADTVIGGYQIKAGTVVMPQISTVLYDERVFPDPYAFKPERFIYPDGSARKYEELIPFSVGKRQCVGEGLARVELFLFVANLFQRFKFTAKHTPSMVKNRGEVVTAKDYLCDVLDRHL</sequence>
<evidence type="ECO:0000256" key="1">
    <source>
        <dbReference type="ARBA" id="ARBA00010617"/>
    </source>
</evidence>
<dbReference type="EMBL" id="CATQJA010000222">
    <property type="protein sequence ID" value="CAJ0558123.1"/>
    <property type="molecule type" value="Genomic_DNA"/>
</dbReference>
<accession>A0AA36C4C0</accession>
<dbReference type="GO" id="GO:0020037">
    <property type="term" value="F:heme binding"/>
    <property type="evidence" value="ECO:0007669"/>
    <property type="project" value="InterPro"/>
</dbReference>
<evidence type="ECO:0008006" key="10">
    <source>
        <dbReference type="Google" id="ProtNLM"/>
    </source>
</evidence>
<dbReference type="Proteomes" id="UP001177023">
    <property type="component" value="Unassembled WGS sequence"/>
</dbReference>
<keyword evidence="2 5" id="KW-0479">Metal-binding</keyword>
<dbReference type="SUPFAM" id="SSF48264">
    <property type="entry name" value="Cytochrome P450"/>
    <property type="match status" value="1"/>
</dbReference>
<evidence type="ECO:0000256" key="5">
    <source>
        <dbReference type="PIRSR" id="PIRSR602401-1"/>
    </source>
</evidence>
<feature type="binding site" description="axial binding residue" evidence="5">
    <location>
        <position position="380"/>
    </location>
    <ligand>
        <name>heme</name>
        <dbReference type="ChEBI" id="CHEBI:30413"/>
    </ligand>
    <ligandPart>
        <name>Fe</name>
        <dbReference type="ChEBI" id="CHEBI:18248"/>
    </ligandPart>
</feature>
<dbReference type="PRINTS" id="PR00463">
    <property type="entry name" value="EP450I"/>
</dbReference>
<keyword evidence="5 6" id="KW-0349">Heme</keyword>
<dbReference type="InterPro" id="IPR017972">
    <property type="entry name" value="Cyt_P450_CS"/>
</dbReference>
<dbReference type="PRINTS" id="PR00385">
    <property type="entry name" value="P450"/>
</dbReference>
<dbReference type="AlphaFoldDB" id="A0AA36C4C0"/>
<organism evidence="8 9">
    <name type="scientific">Mesorhabditis spiculigera</name>
    <dbReference type="NCBI Taxonomy" id="96644"/>
    <lineage>
        <taxon>Eukaryota</taxon>
        <taxon>Metazoa</taxon>
        <taxon>Ecdysozoa</taxon>
        <taxon>Nematoda</taxon>
        <taxon>Chromadorea</taxon>
        <taxon>Rhabditida</taxon>
        <taxon>Rhabditina</taxon>
        <taxon>Rhabditomorpha</taxon>
        <taxon>Rhabditoidea</taxon>
        <taxon>Rhabditidae</taxon>
        <taxon>Mesorhabditinae</taxon>
        <taxon>Mesorhabditis</taxon>
    </lineage>
</organism>
<evidence type="ECO:0000256" key="7">
    <source>
        <dbReference type="SAM" id="MobiDB-lite"/>
    </source>
</evidence>
<dbReference type="GO" id="GO:0006082">
    <property type="term" value="P:organic acid metabolic process"/>
    <property type="evidence" value="ECO:0007669"/>
    <property type="project" value="TreeGrafter"/>
</dbReference>
<comment type="cofactor">
    <cofactor evidence="5">
        <name>heme</name>
        <dbReference type="ChEBI" id="CHEBI:30413"/>
    </cofactor>
</comment>
<dbReference type="Pfam" id="PF00067">
    <property type="entry name" value="p450"/>
    <property type="match status" value="2"/>
</dbReference>
<evidence type="ECO:0000256" key="4">
    <source>
        <dbReference type="ARBA" id="ARBA00023033"/>
    </source>
</evidence>
<keyword evidence="9" id="KW-1185">Reference proteome</keyword>